<dbReference type="RefSeq" id="WP_182620159.1">
    <property type="nucleotide sequence ID" value="NZ_BAAATF010000009.1"/>
</dbReference>
<organism evidence="2 3">
    <name type="scientific">Promicromonospora sukumoe</name>
    <dbReference type="NCBI Taxonomy" id="88382"/>
    <lineage>
        <taxon>Bacteria</taxon>
        <taxon>Bacillati</taxon>
        <taxon>Actinomycetota</taxon>
        <taxon>Actinomycetes</taxon>
        <taxon>Micrococcales</taxon>
        <taxon>Promicromonosporaceae</taxon>
        <taxon>Promicromonospora</taxon>
    </lineage>
</organism>
<dbReference type="AlphaFoldDB" id="A0A7W3JDP7"/>
<protein>
    <recommendedName>
        <fullName evidence="4">DUF4287 domain-containing protein</fullName>
    </recommendedName>
</protein>
<evidence type="ECO:0008006" key="4">
    <source>
        <dbReference type="Google" id="ProtNLM"/>
    </source>
</evidence>
<reference evidence="2 3" key="1">
    <citation type="submission" date="2020-07" db="EMBL/GenBank/DDBJ databases">
        <title>Sequencing the genomes of 1000 actinobacteria strains.</title>
        <authorList>
            <person name="Klenk H.-P."/>
        </authorList>
    </citation>
    <scope>NUCLEOTIDE SEQUENCE [LARGE SCALE GENOMIC DNA]</scope>
    <source>
        <strain evidence="2 3">DSM 44121</strain>
    </source>
</reference>
<evidence type="ECO:0000313" key="3">
    <source>
        <dbReference type="Proteomes" id="UP000540568"/>
    </source>
</evidence>
<dbReference type="Pfam" id="PF14117">
    <property type="entry name" value="DUF4287"/>
    <property type="match status" value="1"/>
</dbReference>
<dbReference type="Proteomes" id="UP000540568">
    <property type="component" value="Unassembled WGS sequence"/>
</dbReference>
<dbReference type="InterPro" id="IPR025629">
    <property type="entry name" value="DUF4287"/>
</dbReference>
<dbReference type="EMBL" id="JACGWV010000003">
    <property type="protein sequence ID" value="MBA8810950.1"/>
    <property type="molecule type" value="Genomic_DNA"/>
</dbReference>
<keyword evidence="3" id="KW-1185">Reference proteome</keyword>
<comment type="caution">
    <text evidence="2">The sequence shown here is derived from an EMBL/GenBank/DDBJ whole genome shotgun (WGS) entry which is preliminary data.</text>
</comment>
<accession>A0A7W3JDP7</accession>
<evidence type="ECO:0000313" key="2">
    <source>
        <dbReference type="EMBL" id="MBA8810950.1"/>
    </source>
</evidence>
<evidence type="ECO:0000256" key="1">
    <source>
        <dbReference type="SAM" id="MobiDB-lite"/>
    </source>
</evidence>
<sequence>MSFQAYLDAVEDKTGHTPRELVALAQERGFDASTKAGPILEWLKEDYGLGRGHGMAMVHVITKGPQISAKHVGASGTHSDASDTLWLDGKATNPATSG</sequence>
<name>A0A7W3JDP7_9MICO</name>
<proteinExistence type="predicted"/>
<feature type="region of interest" description="Disordered" evidence="1">
    <location>
        <begin position="70"/>
        <end position="98"/>
    </location>
</feature>
<gene>
    <name evidence="2" type="ORF">FHX71_004957</name>
</gene>